<feature type="signal peptide" evidence="1">
    <location>
        <begin position="1"/>
        <end position="27"/>
    </location>
</feature>
<dbReference type="AlphaFoldDB" id="A0A512E041"/>
<dbReference type="OrthoDB" id="9787902at2"/>
<evidence type="ECO:0000313" key="4">
    <source>
        <dbReference type="Proteomes" id="UP000321523"/>
    </source>
</evidence>
<dbReference type="InterPro" id="IPR007210">
    <property type="entry name" value="ABC_Gly_betaine_transp_sub-bd"/>
</dbReference>
<dbReference type="Gene3D" id="3.40.190.10">
    <property type="entry name" value="Periplasmic binding protein-like II"/>
    <property type="match status" value="1"/>
</dbReference>
<sequence length="319" mass="34715">MKASRLAAGIATGGLMGLLLLGSSAQAADPEACQTVRMSDPGWTDITATNAVAGLLLKGLGYQQKVETVAVPITFQGLKNGQIDVFLGNWMPAQSHLAKPLLENKEADLIRANLENAKFTLAVPNYVAEGGVRSFADLGRFPDKFERKIYGIDPGAPANTNIDRMIKEKAFDLGNWELVPSSEQGMLAQVNRKSRREDWIVFLAWEPHPMNKKFNITYLSGGDEYFGANYGGTTINTLARRGYTEQCPNAGKLFSQLVFSTEMENAIMEGIEDKRQDAAVAATEYLKANPQPIAAWLDGVTTFTGEPGLPAVRKALKLD</sequence>
<dbReference type="Gene3D" id="3.40.190.100">
    <property type="entry name" value="Glycine betaine-binding periplasmic protein, domain 2"/>
    <property type="match status" value="1"/>
</dbReference>
<keyword evidence="4" id="KW-1185">Reference proteome</keyword>
<dbReference type="InterPro" id="IPR017783">
    <property type="entry name" value="ABC_choline_sub-bd"/>
</dbReference>
<dbReference type="GO" id="GO:0043190">
    <property type="term" value="C:ATP-binding cassette (ABC) transporter complex"/>
    <property type="evidence" value="ECO:0007669"/>
    <property type="project" value="InterPro"/>
</dbReference>
<dbReference type="Pfam" id="PF04069">
    <property type="entry name" value="OpuAC"/>
    <property type="match status" value="1"/>
</dbReference>
<feature type="chain" id="PRO_5022110963" description="ABC-type glycine betaine transport system substrate-binding domain-containing protein" evidence="1">
    <location>
        <begin position="28"/>
        <end position="319"/>
    </location>
</feature>
<keyword evidence="1" id="KW-0732">Signal</keyword>
<name>A0A512E041_9PROT</name>
<accession>A0A512E041</accession>
<dbReference type="EMBL" id="BJYZ01000035">
    <property type="protein sequence ID" value="GEO42049.1"/>
    <property type="molecule type" value="Genomic_DNA"/>
</dbReference>
<feature type="domain" description="ABC-type glycine betaine transport system substrate-binding" evidence="2">
    <location>
        <begin position="35"/>
        <end position="287"/>
    </location>
</feature>
<dbReference type="RefSeq" id="WP_052832262.1">
    <property type="nucleotide sequence ID" value="NZ_BJYZ01000035.1"/>
</dbReference>
<reference evidence="3 4" key="1">
    <citation type="submission" date="2019-07" db="EMBL/GenBank/DDBJ databases">
        <title>Whole genome shotgun sequence of Skermanella aerolata NBRC 106429.</title>
        <authorList>
            <person name="Hosoyama A."/>
            <person name="Uohara A."/>
            <person name="Ohji S."/>
            <person name="Ichikawa N."/>
        </authorList>
    </citation>
    <scope>NUCLEOTIDE SEQUENCE [LARGE SCALE GENOMIC DNA]</scope>
    <source>
        <strain evidence="3 4">NBRC 106429</strain>
    </source>
</reference>
<proteinExistence type="predicted"/>
<organism evidence="3 4">
    <name type="scientific">Skermanella aerolata</name>
    <dbReference type="NCBI Taxonomy" id="393310"/>
    <lineage>
        <taxon>Bacteria</taxon>
        <taxon>Pseudomonadati</taxon>
        <taxon>Pseudomonadota</taxon>
        <taxon>Alphaproteobacteria</taxon>
        <taxon>Rhodospirillales</taxon>
        <taxon>Azospirillaceae</taxon>
        <taxon>Skermanella</taxon>
    </lineage>
</organism>
<dbReference type="GO" id="GO:0022857">
    <property type="term" value="F:transmembrane transporter activity"/>
    <property type="evidence" value="ECO:0007669"/>
    <property type="project" value="InterPro"/>
</dbReference>
<protein>
    <recommendedName>
        <fullName evidence="2">ABC-type glycine betaine transport system substrate-binding domain-containing protein</fullName>
    </recommendedName>
</protein>
<dbReference type="NCBIfam" id="TIGR03414">
    <property type="entry name" value="ABC_choline_bnd"/>
    <property type="match status" value="1"/>
</dbReference>
<evidence type="ECO:0000313" key="3">
    <source>
        <dbReference type="EMBL" id="GEO42049.1"/>
    </source>
</evidence>
<dbReference type="CDD" id="cd13640">
    <property type="entry name" value="PBP2_ChoX"/>
    <property type="match status" value="1"/>
</dbReference>
<comment type="caution">
    <text evidence="3">The sequence shown here is derived from an EMBL/GenBank/DDBJ whole genome shotgun (WGS) entry which is preliminary data.</text>
</comment>
<dbReference type="GO" id="GO:0015871">
    <property type="term" value="P:choline transport"/>
    <property type="evidence" value="ECO:0007669"/>
    <property type="project" value="InterPro"/>
</dbReference>
<evidence type="ECO:0000259" key="2">
    <source>
        <dbReference type="Pfam" id="PF04069"/>
    </source>
</evidence>
<gene>
    <name evidence="3" type="ORF">SAE02_61970</name>
</gene>
<dbReference type="Proteomes" id="UP000321523">
    <property type="component" value="Unassembled WGS sequence"/>
</dbReference>
<dbReference type="GO" id="GO:0042597">
    <property type="term" value="C:periplasmic space"/>
    <property type="evidence" value="ECO:0007669"/>
    <property type="project" value="InterPro"/>
</dbReference>
<dbReference type="SUPFAM" id="SSF53850">
    <property type="entry name" value="Periplasmic binding protein-like II"/>
    <property type="match status" value="1"/>
</dbReference>
<evidence type="ECO:0000256" key="1">
    <source>
        <dbReference type="SAM" id="SignalP"/>
    </source>
</evidence>
<dbReference type="GO" id="GO:0033265">
    <property type="term" value="F:choline binding"/>
    <property type="evidence" value="ECO:0007669"/>
    <property type="project" value="InterPro"/>
</dbReference>